<keyword evidence="3" id="KW-1185">Reference proteome</keyword>
<name>A0A330LAZ2_9BACT</name>
<gene>
    <name evidence="2" type="ORF">NITLEN_90129</name>
</gene>
<sequence length="349" mass="38612">MISWRIHLGDGIEQAWNVICASRGQTKRSRGDFVQVCVWLSGVMALVMVCPLTGLGQESSPESPVMSELEPALQAELDSPEAEPAVVHPRRGLFHRLGPQLVTPEEQDQAERLRNLAAKYGTDPTAIVGRVQLFSSFYNLHSGGQAIDTIARVDLPFRKNLLLRFDAPFLKWSDPNRPGITSTRGFSDVAVTAGWRAYNTPEYAILLGVISTMPTAAETGLGLGKYTVGPTVATTRFLPLWESFLIGLFTQQMSLGGDSARRSVNVSKFTGQINSFWGARWWSVAQTVWQIDWERNAKASLVLEFEVGRSMVGRWGVFVRPGVGIFGRDLVGAYDWNVEAGVRYIFPSF</sequence>
<evidence type="ECO:0000256" key="1">
    <source>
        <dbReference type="SAM" id="Phobius"/>
    </source>
</evidence>
<keyword evidence="1" id="KW-0812">Transmembrane</keyword>
<evidence type="ECO:0000313" key="3">
    <source>
        <dbReference type="Proteomes" id="UP000248168"/>
    </source>
</evidence>
<feature type="transmembrane region" description="Helical" evidence="1">
    <location>
        <begin position="33"/>
        <end position="55"/>
    </location>
</feature>
<dbReference type="EMBL" id="OUNR01000022">
    <property type="protein sequence ID" value="SPP66874.1"/>
    <property type="molecule type" value="Genomic_DNA"/>
</dbReference>
<dbReference type="AlphaFoldDB" id="A0A330LAZ2"/>
<keyword evidence="1" id="KW-0472">Membrane</keyword>
<accession>A0A330LAZ2</accession>
<dbReference type="Proteomes" id="UP000248168">
    <property type="component" value="Unassembled WGS sequence"/>
</dbReference>
<organism evidence="2 3">
    <name type="scientific">Nitrospira lenta</name>
    <dbReference type="NCBI Taxonomy" id="1436998"/>
    <lineage>
        <taxon>Bacteria</taxon>
        <taxon>Pseudomonadati</taxon>
        <taxon>Nitrospirota</taxon>
        <taxon>Nitrospiria</taxon>
        <taxon>Nitrospirales</taxon>
        <taxon>Nitrospiraceae</taxon>
        <taxon>Nitrospira</taxon>
    </lineage>
</organism>
<protein>
    <submittedName>
        <fullName evidence="2">Uncharacterized protein</fullName>
    </submittedName>
</protein>
<evidence type="ECO:0000313" key="2">
    <source>
        <dbReference type="EMBL" id="SPP66874.1"/>
    </source>
</evidence>
<reference evidence="3" key="1">
    <citation type="submission" date="2018-04" db="EMBL/GenBank/DDBJ databases">
        <authorList>
            <person name="Lucker S."/>
            <person name="Sakoula D."/>
        </authorList>
    </citation>
    <scope>NUCLEOTIDE SEQUENCE [LARGE SCALE GENOMIC DNA]</scope>
</reference>
<proteinExistence type="predicted"/>
<dbReference type="InParanoid" id="A0A330LAZ2"/>
<keyword evidence="1" id="KW-1133">Transmembrane helix</keyword>